<sequence length="42" mass="4639">MRPLKYAIPDNGGIQLTGLKEARTFSTDSYVARDLESKEPIG</sequence>
<proteinExistence type="predicted"/>
<name>A0ABW3ZRY9_9BACI</name>
<protein>
    <submittedName>
        <fullName evidence="1">Uncharacterized protein</fullName>
    </submittedName>
</protein>
<comment type="caution">
    <text evidence="1">The sequence shown here is derived from an EMBL/GenBank/DDBJ whole genome shotgun (WGS) entry which is preliminary data.</text>
</comment>
<reference evidence="2" key="1">
    <citation type="journal article" date="2019" name="Int. J. Syst. Evol. Microbiol.">
        <title>The Global Catalogue of Microorganisms (GCM) 10K type strain sequencing project: providing services to taxonomists for standard genome sequencing and annotation.</title>
        <authorList>
            <consortium name="The Broad Institute Genomics Platform"/>
            <consortium name="The Broad Institute Genome Sequencing Center for Infectious Disease"/>
            <person name="Wu L."/>
            <person name="Ma J."/>
        </authorList>
    </citation>
    <scope>NUCLEOTIDE SEQUENCE [LARGE SCALE GENOMIC DNA]</scope>
    <source>
        <strain evidence="2">CCUG 54822</strain>
    </source>
</reference>
<gene>
    <name evidence="1" type="ORF">ACFQ4A_05690</name>
</gene>
<dbReference type="RefSeq" id="WP_382398470.1">
    <property type="nucleotide sequence ID" value="NZ_JBHTNH010000007.1"/>
</dbReference>
<keyword evidence="2" id="KW-1185">Reference proteome</keyword>
<dbReference type="EMBL" id="JBHTNH010000007">
    <property type="protein sequence ID" value="MFD1361161.1"/>
    <property type="molecule type" value="Genomic_DNA"/>
</dbReference>
<accession>A0ABW3ZRY9</accession>
<dbReference type="Proteomes" id="UP001597178">
    <property type="component" value="Unassembled WGS sequence"/>
</dbReference>
<evidence type="ECO:0000313" key="2">
    <source>
        <dbReference type="Proteomes" id="UP001597178"/>
    </source>
</evidence>
<evidence type="ECO:0000313" key="1">
    <source>
        <dbReference type="EMBL" id="MFD1361161.1"/>
    </source>
</evidence>
<organism evidence="1 2">
    <name type="scientific">Lentibacillus salinarum</name>
    <dbReference type="NCBI Taxonomy" id="446820"/>
    <lineage>
        <taxon>Bacteria</taxon>
        <taxon>Bacillati</taxon>
        <taxon>Bacillota</taxon>
        <taxon>Bacilli</taxon>
        <taxon>Bacillales</taxon>
        <taxon>Bacillaceae</taxon>
        <taxon>Lentibacillus</taxon>
    </lineage>
</organism>